<organism evidence="1 2">
    <name type="scientific">Brucella endophytica</name>
    <dbReference type="NCBI Taxonomy" id="1963359"/>
    <lineage>
        <taxon>Bacteria</taxon>
        <taxon>Pseudomonadati</taxon>
        <taxon>Pseudomonadota</taxon>
        <taxon>Alphaproteobacteria</taxon>
        <taxon>Hyphomicrobiales</taxon>
        <taxon>Brucellaceae</taxon>
        <taxon>Brucella/Ochrobactrum group</taxon>
        <taxon>Brucella</taxon>
    </lineage>
</organism>
<comment type="caution">
    <text evidence="1">The sequence shown here is derived from an EMBL/GenBank/DDBJ whole genome shotgun (WGS) entry which is preliminary data.</text>
</comment>
<dbReference type="SUPFAM" id="SSF56784">
    <property type="entry name" value="HAD-like"/>
    <property type="match status" value="1"/>
</dbReference>
<dbReference type="EMBL" id="BMHH01000002">
    <property type="protein sequence ID" value="GGA80935.1"/>
    <property type="molecule type" value="Genomic_DNA"/>
</dbReference>
<dbReference type="SFLD" id="SFLDG01129">
    <property type="entry name" value="C1.5:_HAD__Beta-PGM__Phosphata"/>
    <property type="match status" value="1"/>
</dbReference>
<dbReference type="GO" id="GO:0005829">
    <property type="term" value="C:cytosol"/>
    <property type="evidence" value="ECO:0007669"/>
    <property type="project" value="TreeGrafter"/>
</dbReference>
<dbReference type="PANTHER" id="PTHR43434:SF24">
    <property type="entry name" value="HYDROLASE-RELATED"/>
    <property type="match status" value="1"/>
</dbReference>
<dbReference type="InterPro" id="IPR050155">
    <property type="entry name" value="HAD-like_hydrolase_sf"/>
</dbReference>
<dbReference type="SFLD" id="SFLDG01135">
    <property type="entry name" value="C1.5.6:_HAD__Beta-PGM__Phospha"/>
    <property type="match status" value="1"/>
</dbReference>
<dbReference type="GO" id="GO:0008967">
    <property type="term" value="F:phosphoglycolate phosphatase activity"/>
    <property type="evidence" value="ECO:0007669"/>
    <property type="project" value="TreeGrafter"/>
</dbReference>
<dbReference type="Gene3D" id="1.10.150.240">
    <property type="entry name" value="Putative phosphatase, domain 2"/>
    <property type="match status" value="1"/>
</dbReference>
<reference evidence="1" key="2">
    <citation type="submission" date="2020-09" db="EMBL/GenBank/DDBJ databases">
        <authorList>
            <person name="Sun Q."/>
            <person name="Zhou Y."/>
        </authorList>
    </citation>
    <scope>NUCLEOTIDE SEQUENCE</scope>
    <source>
        <strain evidence="1">CGMCC 1.15082</strain>
    </source>
</reference>
<dbReference type="InterPro" id="IPR036412">
    <property type="entry name" value="HAD-like_sf"/>
</dbReference>
<dbReference type="Gene3D" id="3.40.50.1000">
    <property type="entry name" value="HAD superfamily/HAD-like"/>
    <property type="match status" value="1"/>
</dbReference>
<dbReference type="Pfam" id="PF13419">
    <property type="entry name" value="HAD_2"/>
    <property type="match status" value="1"/>
</dbReference>
<dbReference type="InterPro" id="IPR041492">
    <property type="entry name" value="HAD_2"/>
</dbReference>
<accession>A0A916S2Z4</accession>
<dbReference type="NCBIfam" id="TIGR01509">
    <property type="entry name" value="HAD-SF-IA-v3"/>
    <property type="match status" value="1"/>
</dbReference>
<name>A0A916S2Z4_9HYPH</name>
<reference evidence="1" key="1">
    <citation type="journal article" date="2014" name="Int. J. Syst. Evol. Microbiol.">
        <title>Complete genome sequence of Corynebacterium casei LMG S-19264T (=DSM 44701T), isolated from a smear-ripened cheese.</title>
        <authorList>
            <consortium name="US DOE Joint Genome Institute (JGI-PGF)"/>
            <person name="Walter F."/>
            <person name="Albersmeier A."/>
            <person name="Kalinowski J."/>
            <person name="Ruckert C."/>
        </authorList>
    </citation>
    <scope>NUCLEOTIDE SEQUENCE</scope>
    <source>
        <strain evidence="1">CGMCC 1.15082</strain>
    </source>
</reference>
<keyword evidence="2" id="KW-1185">Reference proteome</keyword>
<dbReference type="InterPro" id="IPR023214">
    <property type="entry name" value="HAD_sf"/>
</dbReference>
<dbReference type="SFLD" id="SFLDS00003">
    <property type="entry name" value="Haloacid_Dehalogenase"/>
    <property type="match status" value="1"/>
</dbReference>
<proteinExistence type="predicted"/>
<sequence>MMRLVLFDCDGTLVDSAGVIHRCMARTFAEAGLAELQEAETRSIIGLSLDNAIAKLLNCEIDASIQALTARYKYHFHAIRDEPGFAEPCFPGIAELLADLARRDDVCVGMVTGKSRRGVQWVLEAHGFTKHFLVVRTADDCPSKPHPAMVLEACSEAGFDPSDALVVGDAIYDMQMARAAGALAVGVSWGYHTPEALRASGAHQILETPSDLLPILERKEMLHA</sequence>
<dbReference type="PANTHER" id="PTHR43434">
    <property type="entry name" value="PHOSPHOGLYCOLATE PHOSPHATASE"/>
    <property type="match status" value="1"/>
</dbReference>
<protein>
    <submittedName>
        <fullName evidence="1">Phosphoglycolate phosphatase</fullName>
    </submittedName>
</protein>
<dbReference type="InterPro" id="IPR006439">
    <property type="entry name" value="HAD-SF_hydro_IA"/>
</dbReference>
<evidence type="ECO:0000313" key="1">
    <source>
        <dbReference type="EMBL" id="GGA80935.1"/>
    </source>
</evidence>
<dbReference type="InterPro" id="IPR023198">
    <property type="entry name" value="PGP-like_dom2"/>
</dbReference>
<dbReference type="GO" id="GO:0006281">
    <property type="term" value="P:DNA repair"/>
    <property type="evidence" value="ECO:0007669"/>
    <property type="project" value="TreeGrafter"/>
</dbReference>
<dbReference type="AlphaFoldDB" id="A0A916S2Z4"/>
<gene>
    <name evidence="1" type="primary">gph2</name>
    <name evidence="1" type="ORF">GCM10011491_05260</name>
</gene>
<dbReference type="Proteomes" id="UP000646478">
    <property type="component" value="Unassembled WGS sequence"/>
</dbReference>
<dbReference type="NCBIfam" id="TIGR01549">
    <property type="entry name" value="HAD-SF-IA-v1"/>
    <property type="match status" value="1"/>
</dbReference>
<evidence type="ECO:0000313" key="2">
    <source>
        <dbReference type="Proteomes" id="UP000646478"/>
    </source>
</evidence>